<dbReference type="NCBIfam" id="TIGR03953">
    <property type="entry name" value="rplD_bact"/>
    <property type="match status" value="1"/>
</dbReference>
<evidence type="ECO:0000256" key="2">
    <source>
        <dbReference type="ARBA" id="ARBA00022980"/>
    </source>
</evidence>
<dbReference type="PANTHER" id="PTHR10746:SF6">
    <property type="entry name" value="LARGE RIBOSOMAL SUBUNIT PROTEIN UL4M"/>
    <property type="match status" value="1"/>
</dbReference>
<dbReference type="GO" id="GO:0006412">
    <property type="term" value="P:translation"/>
    <property type="evidence" value="ECO:0007669"/>
    <property type="project" value="InterPro"/>
</dbReference>
<dbReference type="Gene3D" id="3.40.1370.10">
    <property type="match status" value="1"/>
</dbReference>
<evidence type="ECO:0000256" key="1">
    <source>
        <dbReference type="ARBA" id="ARBA00010528"/>
    </source>
</evidence>
<dbReference type="HAMAP" id="MF_01328_B">
    <property type="entry name" value="Ribosomal_uL4_B"/>
    <property type="match status" value="1"/>
</dbReference>
<protein>
    <recommendedName>
        <fullName evidence="6">50S ribosomal protein L4</fullName>
    </recommendedName>
</protein>
<name>A0A381SKA3_9ZZZZ</name>
<feature type="region of interest" description="Disordered" evidence="4">
    <location>
        <begin position="66"/>
        <end position="89"/>
    </location>
</feature>
<reference evidence="5" key="1">
    <citation type="submission" date="2018-05" db="EMBL/GenBank/DDBJ databases">
        <authorList>
            <person name="Lanie J.A."/>
            <person name="Ng W.-L."/>
            <person name="Kazmierczak K.M."/>
            <person name="Andrzejewski T.M."/>
            <person name="Davidsen T.M."/>
            <person name="Wayne K.J."/>
            <person name="Tettelin H."/>
            <person name="Glass J.I."/>
            <person name="Rusch D."/>
            <person name="Podicherti R."/>
            <person name="Tsui H.-C.T."/>
            <person name="Winkler M.E."/>
        </authorList>
    </citation>
    <scope>NUCLEOTIDE SEQUENCE</scope>
</reference>
<accession>A0A381SKA3</accession>
<dbReference type="EMBL" id="UINC01003223">
    <property type="protein sequence ID" value="SVA04416.1"/>
    <property type="molecule type" value="Genomic_DNA"/>
</dbReference>
<dbReference type="GO" id="GO:1990904">
    <property type="term" value="C:ribonucleoprotein complex"/>
    <property type="evidence" value="ECO:0007669"/>
    <property type="project" value="UniProtKB-KW"/>
</dbReference>
<evidence type="ECO:0000313" key="5">
    <source>
        <dbReference type="EMBL" id="SVA04416.1"/>
    </source>
</evidence>
<dbReference type="GO" id="GO:0003735">
    <property type="term" value="F:structural constituent of ribosome"/>
    <property type="evidence" value="ECO:0007669"/>
    <property type="project" value="InterPro"/>
</dbReference>
<dbReference type="InterPro" id="IPR023574">
    <property type="entry name" value="Ribosomal_uL4_dom_sf"/>
</dbReference>
<dbReference type="Pfam" id="PF00573">
    <property type="entry name" value="Ribosomal_L4"/>
    <property type="match status" value="1"/>
</dbReference>
<sequence>MATLKTVDAGNKAAGKVEIDDTILETPYHKKAVSEVVRQFLAANQQGTHSTKNRAEVAYSTRKLYRQKGTGSSRAGSAKSPIRRHGGTIFGPQMRSHSFRLNKKTKRLATRSVFAEKVRQDGVLVLDSLNLTDNKTKNLKAMLTKLELPEKVLIVADEVSENLRLASRNLPDVHVLSFRSLNVYEMMKYTKVVFLKDALEAYKERLAR</sequence>
<comment type="similarity">
    <text evidence="1">Belongs to the universal ribosomal protein uL4 family.</text>
</comment>
<dbReference type="InterPro" id="IPR002136">
    <property type="entry name" value="Ribosomal_uL4"/>
</dbReference>
<dbReference type="GO" id="GO:0005840">
    <property type="term" value="C:ribosome"/>
    <property type="evidence" value="ECO:0007669"/>
    <property type="project" value="UniProtKB-KW"/>
</dbReference>
<dbReference type="AlphaFoldDB" id="A0A381SKA3"/>
<evidence type="ECO:0000256" key="4">
    <source>
        <dbReference type="SAM" id="MobiDB-lite"/>
    </source>
</evidence>
<evidence type="ECO:0000256" key="3">
    <source>
        <dbReference type="ARBA" id="ARBA00023274"/>
    </source>
</evidence>
<keyword evidence="2" id="KW-0689">Ribosomal protein</keyword>
<proteinExistence type="inferred from homology"/>
<dbReference type="SUPFAM" id="SSF52166">
    <property type="entry name" value="Ribosomal protein L4"/>
    <property type="match status" value="1"/>
</dbReference>
<gene>
    <name evidence="5" type="ORF">METZ01_LOCUS57270</name>
</gene>
<dbReference type="InterPro" id="IPR013005">
    <property type="entry name" value="Ribosomal_uL4-like"/>
</dbReference>
<organism evidence="5">
    <name type="scientific">marine metagenome</name>
    <dbReference type="NCBI Taxonomy" id="408172"/>
    <lineage>
        <taxon>unclassified sequences</taxon>
        <taxon>metagenomes</taxon>
        <taxon>ecological metagenomes</taxon>
    </lineage>
</organism>
<keyword evidence="3" id="KW-0687">Ribonucleoprotein</keyword>
<dbReference type="PANTHER" id="PTHR10746">
    <property type="entry name" value="50S RIBOSOMAL PROTEIN L4"/>
    <property type="match status" value="1"/>
</dbReference>
<evidence type="ECO:0008006" key="6">
    <source>
        <dbReference type="Google" id="ProtNLM"/>
    </source>
</evidence>